<reference evidence="1 2" key="1">
    <citation type="journal article" date="2019" name="Commun. Biol.">
        <title>The bagworm genome reveals a unique fibroin gene that provides high tensile strength.</title>
        <authorList>
            <person name="Kono N."/>
            <person name="Nakamura H."/>
            <person name="Ohtoshi R."/>
            <person name="Tomita M."/>
            <person name="Numata K."/>
            <person name="Arakawa K."/>
        </authorList>
    </citation>
    <scope>NUCLEOTIDE SEQUENCE [LARGE SCALE GENOMIC DNA]</scope>
</reference>
<comment type="caution">
    <text evidence="1">The sequence shown here is derived from an EMBL/GenBank/DDBJ whole genome shotgun (WGS) entry which is preliminary data.</text>
</comment>
<dbReference type="Proteomes" id="UP000299102">
    <property type="component" value="Unassembled WGS sequence"/>
</dbReference>
<accession>A0A4C1YWT6</accession>
<keyword evidence="2" id="KW-1185">Reference proteome</keyword>
<protein>
    <submittedName>
        <fullName evidence="1">Uncharacterized protein</fullName>
    </submittedName>
</protein>
<name>A0A4C1YWT6_EUMVA</name>
<evidence type="ECO:0000313" key="1">
    <source>
        <dbReference type="EMBL" id="GBP78815.1"/>
    </source>
</evidence>
<proteinExistence type="predicted"/>
<evidence type="ECO:0000313" key="2">
    <source>
        <dbReference type="Proteomes" id="UP000299102"/>
    </source>
</evidence>
<sequence>MAKAELLQFRHDRFSVVFLNHANTGGRLVAKARDTHGLASGGANQLPATAAARRRRCAGIYPPAPPPPAATLAPDACAAYTESLISVQPLRAASSAIGRTPAMRTSKI</sequence>
<dbReference type="AlphaFoldDB" id="A0A4C1YWT6"/>
<organism evidence="1 2">
    <name type="scientific">Eumeta variegata</name>
    <name type="common">Bagworm moth</name>
    <name type="synonym">Eumeta japonica</name>
    <dbReference type="NCBI Taxonomy" id="151549"/>
    <lineage>
        <taxon>Eukaryota</taxon>
        <taxon>Metazoa</taxon>
        <taxon>Ecdysozoa</taxon>
        <taxon>Arthropoda</taxon>
        <taxon>Hexapoda</taxon>
        <taxon>Insecta</taxon>
        <taxon>Pterygota</taxon>
        <taxon>Neoptera</taxon>
        <taxon>Endopterygota</taxon>
        <taxon>Lepidoptera</taxon>
        <taxon>Glossata</taxon>
        <taxon>Ditrysia</taxon>
        <taxon>Tineoidea</taxon>
        <taxon>Psychidae</taxon>
        <taxon>Oiketicinae</taxon>
        <taxon>Eumeta</taxon>
    </lineage>
</organism>
<gene>
    <name evidence="1" type="ORF">EVAR_65325_1</name>
</gene>
<dbReference type="EMBL" id="BGZK01001387">
    <property type="protein sequence ID" value="GBP78815.1"/>
    <property type="molecule type" value="Genomic_DNA"/>
</dbReference>